<dbReference type="PANTHER" id="PTHR21311">
    <property type="entry name" value="CONSERVED OLIGOMERIC GOLGI COMPLEX COMPONENT 8"/>
    <property type="match status" value="1"/>
</dbReference>
<dbReference type="OrthoDB" id="1661054at2759"/>
<evidence type="ECO:0000313" key="9">
    <source>
        <dbReference type="EMBL" id="KAF2864280.1"/>
    </source>
</evidence>
<dbReference type="GO" id="GO:0000139">
    <property type="term" value="C:Golgi membrane"/>
    <property type="evidence" value="ECO:0007669"/>
    <property type="project" value="UniProtKB-SubCell"/>
</dbReference>
<dbReference type="GO" id="GO:0017119">
    <property type="term" value="C:Golgi transport complex"/>
    <property type="evidence" value="ECO:0007669"/>
    <property type="project" value="InterPro"/>
</dbReference>
<dbReference type="AlphaFoldDB" id="A0A6A7CA16"/>
<keyword evidence="10" id="KW-1185">Reference proteome</keyword>
<organism evidence="9 10">
    <name type="scientific">Piedraia hortae CBS 480.64</name>
    <dbReference type="NCBI Taxonomy" id="1314780"/>
    <lineage>
        <taxon>Eukaryota</taxon>
        <taxon>Fungi</taxon>
        <taxon>Dikarya</taxon>
        <taxon>Ascomycota</taxon>
        <taxon>Pezizomycotina</taxon>
        <taxon>Dothideomycetes</taxon>
        <taxon>Dothideomycetidae</taxon>
        <taxon>Capnodiales</taxon>
        <taxon>Piedraiaceae</taxon>
        <taxon>Piedraia</taxon>
    </lineage>
</organism>
<keyword evidence="4" id="KW-0813">Transport</keyword>
<proteinExistence type="inferred from homology"/>
<comment type="subcellular location">
    <subcellularLocation>
        <location evidence="1">Golgi apparatus membrane</location>
        <topology evidence="1">Peripheral membrane protein</topology>
    </subcellularLocation>
</comment>
<dbReference type="PANTHER" id="PTHR21311:SF0">
    <property type="entry name" value="CONSERVED OLIGOMERIC GOLGI COMPLEX SUBUNIT 8"/>
    <property type="match status" value="1"/>
</dbReference>
<evidence type="ECO:0000256" key="4">
    <source>
        <dbReference type="ARBA" id="ARBA00022448"/>
    </source>
</evidence>
<accession>A0A6A7CA16</accession>
<name>A0A6A7CA16_9PEZI</name>
<evidence type="ECO:0000256" key="3">
    <source>
        <dbReference type="ARBA" id="ARBA00020983"/>
    </source>
</evidence>
<reference evidence="9" key="1">
    <citation type="journal article" date="2020" name="Stud. Mycol.">
        <title>101 Dothideomycetes genomes: a test case for predicting lifestyles and emergence of pathogens.</title>
        <authorList>
            <person name="Haridas S."/>
            <person name="Albert R."/>
            <person name="Binder M."/>
            <person name="Bloem J."/>
            <person name="Labutti K."/>
            <person name="Salamov A."/>
            <person name="Andreopoulos B."/>
            <person name="Baker S."/>
            <person name="Barry K."/>
            <person name="Bills G."/>
            <person name="Bluhm B."/>
            <person name="Cannon C."/>
            <person name="Castanera R."/>
            <person name="Culley D."/>
            <person name="Daum C."/>
            <person name="Ezra D."/>
            <person name="Gonzalez J."/>
            <person name="Henrissat B."/>
            <person name="Kuo A."/>
            <person name="Liang C."/>
            <person name="Lipzen A."/>
            <person name="Lutzoni F."/>
            <person name="Magnuson J."/>
            <person name="Mondo S."/>
            <person name="Nolan M."/>
            <person name="Ohm R."/>
            <person name="Pangilinan J."/>
            <person name="Park H.-J."/>
            <person name="Ramirez L."/>
            <person name="Alfaro M."/>
            <person name="Sun H."/>
            <person name="Tritt A."/>
            <person name="Yoshinaga Y."/>
            <person name="Zwiers L.-H."/>
            <person name="Turgeon B."/>
            <person name="Goodwin S."/>
            <person name="Spatafora J."/>
            <person name="Crous P."/>
            <person name="Grigoriev I."/>
        </authorList>
    </citation>
    <scope>NUCLEOTIDE SEQUENCE</scope>
    <source>
        <strain evidence="9">CBS 480.64</strain>
    </source>
</reference>
<dbReference type="InterPro" id="IPR007255">
    <property type="entry name" value="COG8"/>
</dbReference>
<evidence type="ECO:0000256" key="1">
    <source>
        <dbReference type="ARBA" id="ARBA00004395"/>
    </source>
</evidence>
<keyword evidence="7" id="KW-0472">Membrane</keyword>
<evidence type="ECO:0000256" key="2">
    <source>
        <dbReference type="ARBA" id="ARBA00006419"/>
    </source>
</evidence>
<keyword evidence="5" id="KW-0653">Protein transport</keyword>
<dbReference type="GO" id="GO:0006891">
    <property type="term" value="P:intra-Golgi vesicle-mediated transport"/>
    <property type="evidence" value="ECO:0007669"/>
    <property type="project" value="TreeGrafter"/>
</dbReference>
<evidence type="ECO:0000313" key="10">
    <source>
        <dbReference type="Proteomes" id="UP000799421"/>
    </source>
</evidence>
<protein>
    <recommendedName>
        <fullName evidence="3">Conserved oligomeric Golgi complex subunit 8</fullName>
    </recommendedName>
    <alternativeName>
        <fullName evidence="8">Component of oligomeric Golgi complex 8</fullName>
    </alternativeName>
</protein>
<comment type="similarity">
    <text evidence="2">Belongs to the COG8 family.</text>
</comment>
<dbReference type="EMBL" id="MU005957">
    <property type="protein sequence ID" value="KAF2864280.1"/>
    <property type="molecule type" value="Genomic_DNA"/>
</dbReference>
<evidence type="ECO:0000256" key="6">
    <source>
        <dbReference type="ARBA" id="ARBA00023034"/>
    </source>
</evidence>
<gene>
    <name evidence="9" type="ORF">K470DRAFT_253948</name>
</gene>
<dbReference type="Proteomes" id="UP000799421">
    <property type="component" value="Unassembled WGS sequence"/>
</dbReference>
<keyword evidence="6" id="KW-0333">Golgi apparatus</keyword>
<dbReference type="GO" id="GO:0015031">
    <property type="term" value="P:protein transport"/>
    <property type="evidence" value="ECO:0007669"/>
    <property type="project" value="UniProtKB-KW"/>
</dbReference>
<evidence type="ECO:0000256" key="7">
    <source>
        <dbReference type="ARBA" id="ARBA00023136"/>
    </source>
</evidence>
<dbReference type="Pfam" id="PF04124">
    <property type="entry name" value="Dor1"/>
    <property type="match status" value="2"/>
</dbReference>
<evidence type="ECO:0000256" key="5">
    <source>
        <dbReference type="ARBA" id="ARBA00022927"/>
    </source>
</evidence>
<evidence type="ECO:0000256" key="8">
    <source>
        <dbReference type="ARBA" id="ARBA00031347"/>
    </source>
</evidence>
<sequence>MANLFELLRPRIGQDLNISPHDAHTTSYLGRLGTLSVSDLTSTEPDSLLHAAQTHDRNLKALAKRSHQAVMASASHLGHLSALLPSLDSNSHDLSDALPPLESTAARFANKYRRGTDNAVLERRKQAMLLSLNVDRVVDILELPSLLSSTIAVAQAPASSSTVTTSLSYTSALDLHAQTRRLKALYPQSELVKSVSVQADEEIAKLAAALTTSLQSPSLKLATAMRTIGWLRRITPALAESDGTDATMSPADDGSLGALLLSCRLHSLHTVLSALEPLRELAQQESAAQIKESGRGSRGSHSERYLKRYLEVFREQSFATINMYTSIFPSGLPLPDRSEVKEAGDAYGFGPLSSPVATFALHLVDLLAAELRHHMPSIADASSRESLWTQVLYCAASLGRLGADFGMMVALLGAEIDDSSSDTKEPEWVRVMKSHRLQAGRLEILARGVKNSKKAEDQS</sequence>